<dbReference type="Proteomes" id="UP000199302">
    <property type="component" value="Unassembled WGS sequence"/>
</dbReference>
<organism evidence="3 4">
    <name type="scientific">Poseidonocella sedimentorum</name>
    <dbReference type="NCBI Taxonomy" id="871652"/>
    <lineage>
        <taxon>Bacteria</taxon>
        <taxon>Pseudomonadati</taxon>
        <taxon>Pseudomonadota</taxon>
        <taxon>Alphaproteobacteria</taxon>
        <taxon>Rhodobacterales</taxon>
        <taxon>Roseobacteraceae</taxon>
        <taxon>Poseidonocella</taxon>
    </lineage>
</organism>
<dbReference type="EMBL" id="FOYI01000001">
    <property type="protein sequence ID" value="SFQ94951.1"/>
    <property type="molecule type" value="Genomic_DNA"/>
</dbReference>
<dbReference type="InterPro" id="IPR011006">
    <property type="entry name" value="CheY-like_superfamily"/>
</dbReference>
<keyword evidence="4" id="KW-1185">Reference proteome</keyword>
<proteinExistence type="predicted"/>
<evidence type="ECO:0000259" key="2">
    <source>
        <dbReference type="PROSITE" id="PS50110"/>
    </source>
</evidence>
<feature type="modified residue" description="4-aspartylphosphate" evidence="1">
    <location>
        <position position="51"/>
    </location>
</feature>
<dbReference type="Gene3D" id="3.40.50.2300">
    <property type="match status" value="1"/>
</dbReference>
<evidence type="ECO:0000313" key="4">
    <source>
        <dbReference type="Proteomes" id="UP000199302"/>
    </source>
</evidence>
<dbReference type="Pfam" id="PF00072">
    <property type="entry name" value="Response_reg"/>
    <property type="match status" value="1"/>
</dbReference>
<dbReference type="PROSITE" id="PS50110">
    <property type="entry name" value="RESPONSE_REGULATORY"/>
    <property type="match status" value="1"/>
</dbReference>
<gene>
    <name evidence="3" type="ORF">SAMN04515673_101127</name>
</gene>
<dbReference type="SUPFAM" id="SSF52172">
    <property type="entry name" value="CheY-like"/>
    <property type="match status" value="1"/>
</dbReference>
<name>A0A1I6CP44_9RHOB</name>
<dbReference type="InterPro" id="IPR001789">
    <property type="entry name" value="Sig_transdc_resp-reg_receiver"/>
</dbReference>
<dbReference type="STRING" id="871652.SAMN04515673_101127"/>
<dbReference type="AlphaFoldDB" id="A0A1I6CP44"/>
<evidence type="ECO:0000256" key="1">
    <source>
        <dbReference type="PROSITE-ProRule" id="PRU00169"/>
    </source>
</evidence>
<dbReference type="GO" id="GO:0000160">
    <property type="term" value="P:phosphorelay signal transduction system"/>
    <property type="evidence" value="ECO:0007669"/>
    <property type="project" value="InterPro"/>
</dbReference>
<accession>A0A1I6CP44</accession>
<evidence type="ECO:0000313" key="3">
    <source>
        <dbReference type="EMBL" id="SFQ94951.1"/>
    </source>
</evidence>
<sequence>MDCLIVEDDNDLALTFEACLVDQGHSAAVAQTVEEALIGLRDFKYDLLLLDYGLRDDTTEAVVDYAVTRCPHMKTMLITGSGVFPNGEAQRYFPGLDWILRKPVPLADLLAFVDHAEMSLSRDTGQRRVHAL</sequence>
<reference evidence="3 4" key="1">
    <citation type="submission" date="2016-10" db="EMBL/GenBank/DDBJ databases">
        <authorList>
            <person name="de Groot N.N."/>
        </authorList>
    </citation>
    <scope>NUCLEOTIDE SEQUENCE [LARGE SCALE GENOMIC DNA]</scope>
    <source>
        <strain evidence="4">KMM 9023,NRIC 0796,JCM 17311,KCTC 23692</strain>
    </source>
</reference>
<feature type="domain" description="Response regulatory" evidence="2">
    <location>
        <begin position="2"/>
        <end position="117"/>
    </location>
</feature>
<dbReference type="RefSeq" id="WP_092075577.1">
    <property type="nucleotide sequence ID" value="NZ_FOYI01000001.1"/>
</dbReference>
<keyword evidence="1" id="KW-0597">Phosphoprotein</keyword>
<dbReference type="OrthoDB" id="7874292at2"/>
<protein>
    <submittedName>
        <fullName evidence="3">Response regulator receiver domain-containing protein</fullName>
    </submittedName>
</protein>